<keyword evidence="7" id="KW-1185">Reference proteome</keyword>
<dbReference type="Proteomes" id="UP000235965">
    <property type="component" value="Unassembled WGS sequence"/>
</dbReference>
<dbReference type="STRING" id="105785.A0A2J7QMU7"/>
<comment type="subcellular location">
    <subcellularLocation>
        <location evidence="1">Mitochondrion</location>
    </subcellularLocation>
</comment>
<dbReference type="EMBL" id="NEVH01013202">
    <property type="protein sequence ID" value="PNF29906.1"/>
    <property type="molecule type" value="Genomic_DNA"/>
</dbReference>
<evidence type="ECO:0000256" key="2">
    <source>
        <dbReference type="ARBA" id="ARBA00009116"/>
    </source>
</evidence>
<organism evidence="6 7">
    <name type="scientific">Cryptotermes secundus</name>
    <dbReference type="NCBI Taxonomy" id="105785"/>
    <lineage>
        <taxon>Eukaryota</taxon>
        <taxon>Metazoa</taxon>
        <taxon>Ecdysozoa</taxon>
        <taxon>Arthropoda</taxon>
        <taxon>Hexapoda</taxon>
        <taxon>Insecta</taxon>
        <taxon>Pterygota</taxon>
        <taxon>Neoptera</taxon>
        <taxon>Polyneoptera</taxon>
        <taxon>Dictyoptera</taxon>
        <taxon>Blattodea</taxon>
        <taxon>Blattoidea</taxon>
        <taxon>Termitoidae</taxon>
        <taxon>Kalotermitidae</taxon>
        <taxon>Cryptotermitinae</taxon>
        <taxon>Cryptotermes</taxon>
    </lineage>
</organism>
<dbReference type="FunCoup" id="A0A2J7QMU7">
    <property type="interactions" value="1046"/>
</dbReference>
<comment type="caution">
    <text evidence="6">The sequence shown here is derived from an EMBL/GenBank/DDBJ whole genome shotgun (WGS) entry which is preliminary data.</text>
</comment>
<proteinExistence type="inferred from homology"/>
<dbReference type="Pfam" id="PF06644">
    <property type="entry name" value="ATP11"/>
    <property type="match status" value="1"/>
</dbReference>
<evidence type="ECO:0000313" key="6">
    <source>
        <dbReference type="EMBL" id="PNF29906.1"/>
    </source>
</evidence>
<name>A0A2J7QMU7_9NEOP</name>
<evidence type="ECO:0000256" key="1">
    <source>
        <dbReference type="ARBA" id="ARBA00004173"/>
    </source>
</evidence>
<protein>
    <recommendedName>
        <fullName evidence="8">ATP synthase mitochondrial F1 complex assembly factor 1</fullName>
    </recommendedName>
</protein>
<dbReference type="AlphaFoldDB" id="A0A2J7QMU7"/>
<dbReference type="PANTHER" id="PTHR13126">
    <property type="entry name" value="CHAPERONE ATP11"/>
    <property type="match status" value="1"/>
</dbReference>
<sequence length="281" mass="32951">MAQFKRFLVLCSSKNVLHFPQNRNMKSSTFRAEKILEELKNNPYYEKYSKKISAFQNTSPEEFKIRMKEHHEKKSTKKGISGEERRFSSLSNPKEDITKLPSSTFTKQKTLNDVMKMELIEDKNCGEIKQIWEEYHKQKEVIAAAIPSIIYDTIHSRSQQFPVFVFPLPRDKGYEYFLCQFSGHEAHFTPLINYQAHKENAPECLTMTHYIDLKEKGLVLMHGEYNKDVLNGTEAQCLANQLQLYYGQGNAKRLKLLERFTYTPQEFKHMDLIAELECLSL</sequence>
<dbReference type="OrthoDB" id="16535at2759"/>
<comment type="similarity">
    <text evidence="2">Belongs to the ATP11 family.</text>
</comment>
<evidence type="ECO:0000313" key="7">
    <source>
        <dbReference type="Proteomes" id="UP000235965"/>
    </source>
</evidence>
<evidence type="ECO:0000256" key="4">
    <source>
        <dbReference type="ARBA" id="ARBA00023128"/>
    </source>
</evidence>
<evidence type="ECO:0008006" key="8">
    <source>
        <dbReference type="Google" id="ProtNLM"/>
    </source>
</evidence>
<keyword evidence="4" id="KW-0496">Mitochondrion</keyword>
<accession>A0A2J7QMU7</accession>
<dbReference type="GO" id="GO:0033615">
    <property type="term" value="P:mitochondrial proton-transporting ATP synthase complex assembly"/>
    <property type="evidence" value="ECO:0007669"/>
    <property type="project" value="TreeGrafter"/>
</dbReference>
<reference evidence="6 7" key="1">
    <citation type="submission" date="2017-12" db="EMBL/GenBank/DDBJ databases">
        <title>Hemimetabolous genomes reveal molecular basis of termite eusociality.</title>
        <authorList>
            <person name="Harrison M.C."/>
            <person name="Jongepier E."/>
            <person name="Robertson H.M."/>
            <person name="Arning N."/>
            <person name="Bitard-Feildel T."/>
            <person name="Chao H."/>
            <person name="Childers C.P."/>
            <person name="Dinh H."/>
            <person name="Doddapaneni H."/>
            <person name="Dugan S."/>
            <person name="Gowin J."/>
            <person name="Greiner C."/>
            <person name="Han Y."/>
            <person name="Hu H."/>
            <person name="Hughes D.S.T."/>
            <person name="Huylmans A.-K."/>
            <person name="Kemena C."/>
            <person name="Kremer L.P.M."/>
            <person name="Lee S.L."/>
            <person name="Lopez-Ezquerra A."/>
            <person name="Mallet L."/>
            <person name="Monroy-Kuhn J.M."/>
            <person name="Moser A."/>
            <person name="Murali S.C."/>
            <person name="Muzny D.M."/>
            <person name="Otani S."/>
            <person name="Piulachs M.-D."/>
            <person name="Poelchau M."/>
            <person name="Qu J."/>
            <person name="Schaub F."/>
            <person name="Wada-Katsumata A."/>
            <person name="Worley K.C."/>
            <person name="Xie Q."/>
            <person name="Ylla G."/>
            <person name="Poulsen M."/>
            <person name="Gibbs R.A."/>
            <person name="Schal C."/>
            <person name="Richards S."/>
            <person name="Belles X."/>
            <person name="Korb J."/>
            <person name="Bornberg-Bauer E."/>
        </authorList>
    </citation>
    <scope>NUCLEOTIDE SEQUENCE [LARGE SCALE GENOMIC DNA]</scope>
    <source>
        <tissue evidence="6">Whole body</tissue>
    </source>
</reference>
<dbReference type="InParanoid" id="A0A2J7QMU7"/>
<feature type="compositionally biased region" description="Basic and acidic residues" evidence="5">
    <location>
        <begin position="80"/>
        <end position="93"/>
    </location>
</feature>
<gene>
    <name evidence="6" type="ORF">B7P43_G07293</name>
</gene>
<dbReference type="InterPro" id="IPR010591">
    <property type="entry name" value="ATP11"/>
</dbReference>
<evidence type="ECO:0000256" key="5">
    <source>
        <dbReference type="SAM" id="MobiDB-lite"/>
    </source>
</evidence>
<evidence type="ECO:0000256" key="3">
    <source>
        <dbReference type="ARBA" id="ARBA00022946"/>
    </source>
</evidence>
<keyword evidence="3" id="KW-0809">Transit peptide</keyword>
<dbReference type="GO" id="GO:0005739">
    <property type="term" value="C:mitochondrion"/>
    <property type="evidence" value="ECO:0007669"/>
    <property type="project" value="UniProtKB-SubCell"/>
</dbReference>
<dbReference type="PANTHER" id="PTHR13126:SF0">
    <property type="entry name" value="ATP SYNTHASE MITOCHONDRIAL F1 COMPLEX ASSEMBLY FACTOR 1"/>
    <property type="match status" value="1"/>
</dbReference>
<feature type="region of interest" description="Disordered" evidence="5">
    <location>
        <begin position="70"/>
        <end position="93"/>
    </location>
</feature>